<gene>
    <name evidence="2" type="ORF">Desaf_2820</name>
</gene>
<sequence>MPLNDYSALLERLQRALALAFDQSGEFLNRPGSSSAFKIDPDFYLAILPQFAEDLSFLTGILTETVIETLVLTGNLATYGPERRCSLRLDVHLSRSGSPRPLQVGFLQAGFVDGALKLYGGRRSGLPLSDVRLNAAQRPLVERFLAGRPVPASISYAGEMPPARPGLSTSAKAQSAAKPGARIRR</sequence>
<dbReference type="KEGG" id="daf:Desaf_2820"/>
<dbReference type="Proteomes" id="UP000007844">
    <property type="component" value="Chromosome"/>
</dbReference>
<reference evidence="2 3" key="1">
    <citation type="journal article" date="2011" name="J. Bacteriol.">
        <title>Genome sequence of the mercury-methylating and pleomorphic Desulfovibrio africanus Strain Walvis Bay.</title>
        <authorList>
            <person name="Brown S.D."/>
            <person name="Wall J.D."/>
            <person name="Kucken A.M."/>
            <person name="Gilmour C.C."/>
            <person name="Podar M."/>
            <person name="Brandt C.C."/>
            <person name="Teshima H."/>
            <person name="Detter J.C."/>
            <person name="Han C.S."/>
            <person name="Land M.L."/>
            <person name="Lucas S."/>
            <person name="Han J."/>
            <person name="Pennacchio L."/>
            <person name="Nolan M."/>
            <person name="Pitluck S."/>
            <person name="Woyke T."/>
            <person name="Goodwin L."/>
            <person name="Palumbo A.V."/>
            <person name="Elias D.A."/>
        </authorList>
    </citation>
    <scope>NUCLEOTIDE SEQUENCE [LARGE SCALE GENOMIC DNA]</scope>
    <source>
        <strain evidence="2 3">Walvis Bay</strain>
    </source>
</reference>
<proteinExistence type="predicted"/>
<evidence type="ECO:0000313" key="2">
    <source>
        <dbReference type="EMBL" id="EGJ51133.1"/>
    </source>
</evidence>
<dbReference type="eggNOG" id="ENOG50347ZE">
    <property type="taxonomic scope" value="Bacteria"/>
</dbReference>
<feature type="region of interest" description="Disordered" evidence="1">
    <location>
        <begin position="161"/>
        <end position="185"/>
    </location>
</feature>
<accession>F3Z1D0</accession>
<evidence type="ECO:0000313" key="3">
    <source>
        <dbReference type="Proteomes" id="UP000007844"/>
    </source>
</evidence>
<dbReference type="AlphaFoldDB" id="F3Z1D0"/>
<organism evidence="2 3">
    <name type="scientific">Desulfocurvibacter africanus subsp. africanus str. Walvis Bay</name>
    <dbReference type="NCBI Taxonomy" id="690850"/>
    <lineage>
        <taxon>Bacteria</taxon>
        <taxon>Pseudomonadati</taxon>
        <taxon>Thermodesulfobacteriota</taxon>
        <taxon>Desulfovibrionia</taxon>
        <taxon>Desulfovibrionales</taxon>
        <taxon>Desulfovibrionaceae</taxon>
        <taxon>Desulfocurvibacter</taxon>
    </lineage>
</organism>
<keyword evidence="3" id="KW-1185">Reference proteome</keyword>
<name>F3Z1D0_DESAF</name>
<evidence type="ECO:0000256" key="1">
    <source>
        <dbReference type="SAM" id="MobiDB-lite"/>
    </source>
</evidence>
<protein>
    <submittedName>
        <fullName evidence="2">Uncharacterized protein</fullName>
    </submittedName>
</protein>
<dbReference type="HOGENOM" id="CLU_1641071_0_0_7"/>
<dbReference type="RefSeq" id="WP_014260806.1">
    <property type="nucleotide sequence ID" value="NC_016629.1"/>
</dbReference>
<dbReference type="EMBL" id="CP003221">
    <property type="protein sequence ID" value="EGJ51133.1"/>
    <property type="molecule type" value="Genomic_DNA"/>
</dbReference>